<keyword evidence="3 7" id="KW-0812">Transmembrane</keyword>
<accession>A0A4Z2BIF8</accession>
<evidence type="ECO:0000313" key="9">
    <source>
        <dbReference type="Proteomes" id="UP000516260"/>
    </source>
</evidence>
<evidence type="ECO:0000256" key="1">
    <source>
        <dbReference type="ARBA" id="ARBA00004141"/>
    </source>
</evidence>
<evidence type="ECO:0000256" key="4">
    <source>
        <dbReference type="ARBA" id="ARBA00022989"/>
    </source>
</evidence>
<evidence type="ECO:0000256" key="7">
    <source>
        <dbReference type="SAM" id="Phobius"/>
    </source>
</evidence>
<dbReference type="PANTHER" id="PTHR11616">
    <property type="entry name" value="SODIUM/CHLORIDE DEPENDENT TRANSPORTER"/>
    <property type="match status" value="1"/>
</dbReference>
<evidence type="ECO:0000313" key="8">
    <source>
        <dbReference type="EMBL" id="TNM91356.1"/>
    </source>
</evidence>
<evidence type="ECO:0000256" key="2">
    <source>
        <dbReference type="ARBA" id="ARBA00022448"/>
    </source>
</evidence>
<dbReference type="EMBL" id="SWLE01000015">
    <property type="protein sequence ID" value="TNM91356.1"/>
    <property type="molecule type" value="Genomic_DNA"/>
</dbReference>
<dbReference type="PROSITE" id="PS50267">
    <property type="entry name" value="NA_NEUROTRAN_SYMP_3"/>
    <property type="match status" value="2"/>
</dbReference>
<sequence length="249" mass="28429">MGKTGQSTVDLNSPTEELPWQSCDNPWNTEKCFSNYSLTDTTNLTSAVTEFWERNMHQLTGGLEEPGEVRWPLVVYFSATYPYFMLFILFFRGVTLPGAIDGILFYITPDFNKLIRSEFCTVEGFITALMDEYPLLLRKRKKIFILIVCFISFIIGFSNITQGVFTFSAIEMTPLTLGKYVYPLWGQVIGWFMAMSSMILIPGYAIYMFCSTDGSIKQRWRKMTTAQEVAKPSSHEEFTRTASVGEIPV</sequence>
<dbReference type="SUPFAM" id="SSF161070">
    <property type="entry name" value="SNF-like"/>
    <property type="match status" value="1"/>
</dbReference>
<dbReference type="AlphaFoldDB" id="A0A4Z2BIF8"/>
<keyword evidence="4 7" id="KW-1133">Transmembrane helix</keyword>
<feature type="transmembrane region" description="Helical" evidence="7">
    <location>
        <begin position="143"/>
        <end position="168"/>
    </location>
</feature>
<keyword evidence="9" id="KW-1185">Reference proteome</keyword>
<evidence type="ECO:0000256" key="5">
    <source>
        <dbReference type="ARBA" id="ARBA00023136"/>
    </source>
</evidence>
<dbReference type="GO" id="GO:0035725">
    <property type="term" value="P:sodium ion transmembrane transport"/>
    <property type="evidence" value="ECO:0007669"/>
    <property type="project" value="TreeGrafter"/>
</dbReference>
<organism evidence="8 9">
    <name type="scientific">Takifugu bimaculatus</name>
    <dbReference type="NCBI Taxonomy" id="433685"/>
    <lineage>
        <taxon>Eukaryota</taxon>
        <taxon>Metazoa</taxon>
        <taxon>Chordata</taxon>
        <taxon>Craniata</taxon>
        <taxon>Vertebrata</taxon>
        <taxon>Euteleostomi</taxon>
        <taxon>Actinopterygii</taxon>
        <taxon>Neopterygii</taxon>
        <taxon>Teleostei</taxon>
        <taxon>Neoteleostei</taxon>
        <taxon>Acanthomorphata</taxon>
        <taxon>Eupercaria</taxon>
        <taxon>Tetraodontiformes</taxon>
        <taxon>Tetradontoidea</taxon>
        <taxon>Tetraodontidae</taxon>
        <taxon>Takifugu</taxon>
    </lineage>
</organism>
<reference evidence="8 9" key="1">
    <citation type="submission" date="2019-04" db="EMBL/GenBank/DDBJ databases">
        <title>The sequence and de novo assembly of Takifugu bimaculatus genome using PacBio and Hi-C technologies.</title>
        <authorList>
            <person name="Xu P."/>
            <person name="Liu B."/>
            <person name="Zhou Z."/>
        </authorList>
    </citation>
    <scope>NUCLEOTIDE SEQUENCE [LARGE SCALE GENOMIC DNA]</scope>
    <source>
        <strain evidence="8">TB-2018</strain>
        <tissue evidence="8">Muscle</tissue>
    </source>
</reference>
<dbReference type="Pfam" id="PF00209">
    <property type="entry name" value="SNF"/>
    <property type="match status" value="2"/>
</dbReference>
<dbReference type="PANTHER" id="PTHR11616:SF316">
    <property type="entry name" value="SOLUTE CARRIER FAMILY 6 MEMBER 1"/>
    <property type="match status" value="1"/>
</dbReference>
<gene>
    <name evidence="8" type="ORF">fugu_019736</name>
</gene>
<evidence type="ECO:0000256" key="6">
    <source>
        <dbReference type="PIRSR" id="PIRSR600175-2"/>
    </source>
</evidence>
<name>A0A4Z2BIF8_9TELE</name>
<keyword evidence="5 7" id="KW-0472">Membrane</keyword>
<proteinExistence type="predicted"/>
<feature type="transmembrane region" description="Helical" evidence="7">
    <location>
        <begin position="81"/>
        <end position="107"/>
    </location>
</feature>
<evidence type="ECO:0000256" key="3">
    <source>
        <dbReference type="ARBA" id="ARBA00022692"/>
    </source>
</evidence>
<feature type="disulfide bond" evidence="6">
    <location>
        <begin position="23"/>
        <end position="32"/>
    </location>
</feature>
<dbReference type="InterPro" id="IPR037272">
    <property type="entry name" value="SNS_sf"/>
</dbReference>
<dbReference type="GO" id="GO:0005886">
    <property type="term" value="C:plasma membrane"/>
    <property type="evidence" value="ECO:0007669"/>
    <property type="project" value="TreeGrafter"/>
</dbReference>
<comment type="caution">
    <text evidence="8">The sequence shown here is derived from an EMBL/GenBank/DDBJ whole genome shotgun (WGS) entry which is preliminary data.</text>
</comment>
<protein>
    <submittedName>
        <fullName evidence="8">Uncharacterized protein</fullName>
    </submittedName>
</protein>
<feature type="transmembrane region" description="Helical" evidence="7">
    <location>
        <begin position="188"/>
        <end position="210"/>
    </location>
</feature>
<keyword evidence="6" id="KW-1015">Disulfide bond</keyword>
<dbReference type="Proteomes" id="UP000516260">
    <property type="component" value="Chromosome 22"/>
</dbReference>
<dbReference type="InterPro" id="IPR000175">
    <property type="entry name" value="Na/ntran_symport"/>
</dbReference>
<dbReference type="GO" id="GO:0006865">
    <property type="term" value="P:amino acid transport"/>
    <property type="evidence" value="ECO:0007669"/>
    <property type="project" value="TreeGrafter"/>
</dbReference>
<keyword evidence="2" id="KW-0813">Transport</keyword>
<comment type="subcellular location">
    <subcellularLocation>
        <location evidence="1">Membrane</location>
        <topology evidence="1">Multi-pass membrane protein</topology>
    </subcellularLocation>
</comment>